<evidence type="ECO:0000259" key="3">
    <source>
        <dbReference type="PROSITE" id="PS51782"/>
    </source>
</evidence>
<dbReference type="InterPro" id="IPR018392">
    <property type="entry name" value="LysM"/>
</dbReference>
<reference evidence="4" key="1">
    <citation type="submission" date="2021-06" db="EMBL/GenBank/DDBJ databases">
        <authorList>
            <consortium name="Wellcome Sanger Institute Data Sharing"/>
        </authorList>
    </citation>
    <scope>NUCLEOTIDE SEQUENCE [LARGE SCALE GENOMIC DNA]</scope>
</reference>
<feature type="compositionally biased region" description="Polar residues" evidence="2">
    <location>
        <begin position="175"/>
        <end position="197"/>
    </location>
</feature>
<keyword evidence="5" id="KW-1185">Reference proteome</keyword>
<dbReference type="RefSeq" id="XP_028649799.1">
    <property type="nucleotide sequence ID" value="XM_028793966.2"/>
</dbReference>
<dbReference type="Gene3D" id="3.10.350.10">
    <property type="entry name" value="LysM domain"/>
    <property type="match status" value="1"/>
</dbReference>
<feature type="compositionally biased region" description="Low complexity" evidence="2">
    <location>
        <begin position="1"/>
        <end position="21"/>
    </location>
</feature>
<feature type="region of interest" description="Disordered" evidence="2">
    <location>
        <begin position="112"/>
        <end position="133"/>
    </location>
</feature>
<name>A0A8C4RE42_ERPCA</name>
<dbReference type="CTD" id="388695"/>
<dbReference type="AlphaFoldDB" id="A0A8C4RE42"/>
<feature type="region of interest" description="Disordered" evidence="2">
    <location>
        <begin position="1"/>
        <end position="22"/>
    </location>
</feature>
<evidence type="ECO:0000313" key="4">
    <source>
        <dbReference type="Ensembl" id="ENSECRP00000000805.1"/>
    </source>
</evidence>
<organism evidence="4 5">
    <name type="scientific">Erpetoichthys calabaricus</name>
    <name type="common">Rope fish</name>
    <name type="synonym">Calamoichthys calabaricus</name>
    <dbReference type="NCBI Taxonomy" id="27687"/>
    <lineage>
        <taxon>Eukaryota</taxon>
        <taxon>Metazoa</taxon>
        <taxon>Chordata</taxon>
        <taxon>Craniata</taxon>
        <taxon>Vertebrata</taxon>
        <taxon>Euteleostomi</taxon>
        <taxon>Actinopterygii</taxon>
        <taxon>Polypteriformes</taxon>
        <taxon>Polypteridae</taxon>
        <taxon>Erpetoichthys</taxon>
    </lineage>
</organism>
<proteinExistence type="predicted"/>
<sequence>MCSQESLLGSSRNRSRSYGSLVRSPVKEKRLEHCVRPEDTLQGLALQYGVTMEQIKRANRLYTNESIFLKKTLMIPIMAKSDDCLNGLEASDETEEGSNQAACTTEASELKGHIDKDKANGSNSSKPEGAQWQGDLSAKDFLKKLDSKISQSKEAAVKKIQEVEKRIQEEEQADSCYTSGYQGSLSHNPSPRTQQRSLLGPVPLTKTRLTSSLRDHEDEIFKL</sequence>
<dbReference type="GeneTree" id="ENSGT00940000160002"/>
<dbReference type="SMART" id="SM00257">
    <property type="entry name" value="LysM"/>
    <property type="match status" value="1"/>
</dbReference>
<protein>
    <recommendedName>
        <fullName evidence="1">LysM and putative peptidoglycan-binding domain-containing protein 1</fullName>
    </recommendedName>
</protein>
<dbReference type="Pfam" id="PF01476">
    <property type="entry name" value="LysM"/>
    <property type="match status" value="1"/>
</dbReference>
<evidence type="ECO:0000256" key="1">
    <source>
        <dbReference type="ARBA" id="ARBA00040996"/>
    </source>
</evidence>
<accession>A0A8C4RE42</accession>
<dbReference type="InterPro" id="IPR036779">
    <property type="entry name" value="LysM_dom_sf"/>
</dbReference>
<feature type="domain" description="LysM" evidence="3">
    <location>
        <begin position="31"/>
        <end position="75"/>
    </location>
</feature>
<dbReference type="PANTHER" id="PTHR20932:SF2">
    <property type="entry name" value="AND PUTATIVE PEPTIDOGLYCAN-BINDING DOMAIN-CONTAINING PROTEIN 1-RELATED"/>
    <property type="match status" value="1"/>
</dbReference>
<dbReference type="PANTHER" id="PTHR20932">
    <property type="entry name" value="LYSM AND PUTATIVE PEPTIDOGLYCAN-BINDING DOMAIN-CONTAINING PROTEIN"/>
    <property type="match status" value="1"/>
</dbReference>
<evidence type="ECO:0000256" key="2">
    <source>
        <dbReference type="SAM" id="MobiDB-lite"/>
    </source>
</evidence>
<dbReference type="Proteomes" id="UP000694620">
    <property type="component" value="Chromosome 2"/>
</dbReference>
<dbReference type="GeneID" id="114646007"/>
<reference evidence="4" key="2">
    <citation type="submission" date="2025-08" db="UniProtKB">
        <authorList>
            <consortium name="Ensembl"/>
        </authorList>
    </citation>
    <scope>IDENTIFICATION</scope>
</reference>
<reference evidence="4" key="3">
    <citation type="submission" date="2025-09" db="UniProtKB">
        <authorList>
            <consortium name="Ensembl"/>
        </authorList>
    </citation>
    <scope>IDENTIFICATION</scope>
</reference>
<evidence type="ECO:0000313" key="5">
    <source>
        <dbReference type="Proteomes" id="UP000694620"/>
    </source>
</evidence>
<feature type="region of interest" description="Disordered" evidence="2">
    <location>
        <begin position="169"/>
        <end position="211"/>
    </location>
</feature>
<dbReference type="InterPro" id="IPR045030">
    <property type="entry name" value="LYSM1-4"/>
</dbReference>
<dbReference type="SUPFAM" id="SSF54106">
    <property type="entry name" value="LysM domain"/>
    <property type="match status" value="1"/>
</dbReference>
<dbReference type="OrthoDB" id="2107166at2759"/>
<dbReference type="Ensembl" id="ENSECRT00000000819.1">
    <property type="protein sequence ID" value="ENSECRP00000000805.1"/>
    <property type="gene ID" value="ENSECRG00000000524.1"/>
</dbReference>
<dbReference type="CDD" id="cd00118">
    <property type="entry name" value="LysM"/>
    <property type="match status" value="1"/>
</dbReference>
<dbReference type="PROSITE" id="PS51782">
    <property type="entry name" value="LYSM"/>
    <property type="match status" value="1"/>
</dbReference>
<gene>
    <name evidence="4" type="primary">LYSMD1</name>
    <name evidence="4" type="synonym">lysmd1</name>
</gene>